<accession>A0ABX2CW27</accession>
<sequence length="59" mass="6369">MGCGAIVSIEDLKFLTADERGWTLMCAGVRWCAIEHFALLSRTGPTACSTNIEFSVCGE</sequence>
<keyword evidence="2" id="KW-1185">Reference proteome</keyword>
<reference evidence="1 2" key="1">
    <citation type="journal article" date="2020" name="Sci. Rep.">
        <title>A novel cyanobacterial geosmin producer, revising GeoA distribution and dispersion patterns in Bacteria.</title>
        <authorList>
            <person name="Churro C."/>
            <person name="Semedo-Aguiar A.P."/>
            <person name="Silva A.D."/>
            <person name="Pereira-Leal J.B."/>
            <person name="Leite R.B."/>
        </authorList>
    </citation>
    <scope>NUCLEOTIDE SEQUENCE [LARGE SCALE GENOMIC DNA]</scope>
    <source>
        <strain evidence="1 2">IPMA8</strain>
    </source>
</reference>
<protein>
    <submittedName>
        <fullName evidence="1">Uncharacterized protein</fullName>
    </submittedName>
</protein>
<dbReference type="EMBL" id="SRRZ01000020">
    <property type="protein sequence ID" value="NQE33808.1"/>
    <property type="molecule type" value="Genomic_DNA"/>
</dbReference>
<proteinExistence type="predicted"/>
<comment type="caution">
    <text evidence="1">The sequence shown here is derived from an EMBL/GenBank/DDBJ whole genome shotgun (WGS) entry which is preliminary data.</text>
</comment>
<dbReference type="Proteomes" id="UP000702425">
    <property type="component" value="Unassembled WGS sequence"/>
</dbReference>
<organism evidence="1 2">
    <name type="scientific">Microcoleus asticus IPMA8</name>
    <dbReference type="NCBI Taxonomy" id="2563858"/>
    <lineage>
        <taxon>Bacteria</taxon>
        <taxon>Bacillati</taxon>
        <taxon>Cyanobacteriota</taxon>
        <taxon>Cyanophyceae</taxon>
        <taxon>Oscillatoriophycideae</taxon>
        <taxon>Oscillatoriales</taxon>
        <taxon>Microcoleaceae</taxon>
        <taxon>Microcoleus</taxon>
        <taxon>Microcoleus asticus</taxon>
    </lineage>
</organism>
<name>A0ABX2CW27_9CYAN</name>
<gene>
    <name evidence="1" type="ORF">E5S67_01529</name>
</gene>
<evidence type="ECO:0000313" key="1">
    <source>
        <dbReference type="EMBL" id="NQE33808.1"/>
    </source>
</evidence>
<evidence type="ECO:0000313" key="2">
    <source>
        <dbReference type="Proteomes" id="UP000702425"/>
    </source>
</evidence>